<comment type="caution">
    <text evidence="1">The sequence shown here is derived from an EMBL/GenBank/DDBJ whole genome shotgun (WGS) entry which is preliminary data.</text>
</comment>
<protein>
    <submittedName>
        <fullName evidence="1">Short-chain dehydrogenase</fullName>
    </submittedName>
</protein>
<dbReference type="InterPro" id="IPR002347">
    <property type="entry name" value="SDR_fam"/>
</dbReference>
<dbReference type="PANTHER" id="PTHR44147">
    <property type="entry name" value="DEHYDROGENASE/REDUCTASE SDR FAMILY MEMBER 1"/>
    <property type="match status" value="1"/>
</dbReference>
<accession>A0ABQ2KZ19</accession>
<evidence type="ECO:0000313" key="1">
    <source>
        <dbReference type="EMBL" id="GGN95678.1"/>
    </source>
</evidence>
<gene>
    <name evidence="1" type="ORF">GCM10010969_11800</name>
</gene>
<dbReference type="NCBIfam" id="NF006159">
    <property type="entry name" value="PRK08303.1"/>
    <property type="match status" value="1"/>
</dbReference>
<reference evidence="2" key="1">
    <citation type="journal article" date="2019" name="Int. J. Syst. Evol. Microbiol.">
        <title>The Global Catalogue of Microorganisms (GCM) 10K type strain sequencing project: providing services to taxonomists for standard genome sequencing and annotation.</title>
        <authorList>
            <consortium name="The Broad Institute Genomics Platform"/>
            <consortium name="The Broad Institute Genome Sequencing Center for Infectious Disease"/>
            <person name="Wu L."/>
            <person name="Ma J."/>
        </authorList>
    </citation>
    <scope>NUCLEOTIDE SEQUENCE [LARGE SCALE GENOMIC DNA]</scope>
    <source>
        <strain evidence="2">CGMCC 1.6964</strain>
    </source>
</reference>
<dbReference type="EMBL" id="BMLN01000003">
    <property type="protein sequence ID" value="GGN95678.1"/>
    <property type="molecule type" value="Genomic_DNA"/>
</dbReference>
<dbReference type="PANTHER" id="PTHR44147:SF2">
    <property type="entry name" value="DEHYDROGENASE_REDUCTASE SDR FAMILY MEMBER 1"/>
    <property type="match status" value="1"/>
</dbReference>
<dbReference type="InterPro" id="IPR036291">
    <property type="entry name" value="NAD(P)-bd_dom_sf"/>
</dbReference>
<dbReference type="PRINTS" id="PR00081">
    <property type="entry name" value="GDHRDH"/>
</dbReference>
<dbReference type="Pfam" id="PF00106">
    <property type="entry name" value="adh_short"/>
    <property type="match status" value="1"/>
</dbReference>
<dbReference type="Proteomes" id="UP000606653">
    <property type="component" value="Unassembled WGS sequence"/>
</dbReference>
<dbReference type="Gene3D" id="3.40.50.720">
    <property type="entry name" value="NAD(P)-binding Rossmann-like Domain"/>
    <property type="match status" value="1"/>
</dbReference>
<dbReference type="RefSeq" id="WP_018977505.1">
    <property type="nucleotide sequence ID" value="NZ_BMLN01000003.1"/>
</dbReference>
<proteinExistence type="predicted"/>
<dbReference type="SUPFAM" id="SSF51735">
    <property type="entry name" value="NAD(P)-binding Rossmann-fold domains"/>
    <property type="match status" value="1"/>
</dbReference>
<keyword evidence="2" id="KW-1185">Reference proteome</keyword>
<sequence length="298" mass="32583">MNRNEKPTNQRPLAGKTALVAGATRGAGRGIARELGALGAHVYVTGRSTRKQSSDMGRSETIEDTAEMVEAFGGTASAVRTDHSDPEQVSRLTGLIAEERGGLDILVNDIWGGDELTRWDLKLWEHSLEDGLLIQQRAVHTHLITSHYMLPLMLDRPGGLVLEVTDGIDYRFRGNVYYSLAKVSGIHLAAAMAEELRPYHIAAAALTPGFLRSEAMLDHFGVTEKNWRDAAKIEPHFIASETPAYVGQAAAQLAADPEVMAFTGRALSSWELSDRYGFIDMDGSRPHWGRYAEANGLV</sequence>
<evidence type="ECO:0000313" key="2">
    <source>
        <dbReference type="Proteomes" id="UP000606653"/>
    </source>
</evidence>
<organism evidence="1 2">
    <name type="scientific">Saccharibacillus kuerlensis</name>
    <dbReference type="NCBI Taxonomy" id="459527"/>
    <lineage>
        <taxon>Bacteria</taxon>
        <taxon>Bacillati</taxon>
        <taxon>Bacillota</taxon>
        <taxon>Bacilli</taxon>
        <taxon>Bacillales</taxon>
        <taxon>Paenibacillaceae</taxon>
        <taxon>Saccharibacillus</taxon>
    </lineage>
</organism>
<name>A0ABQ2KZ19_9BACL</name>